<reference evidence="1" key="2">
    <citation type="submission" date="2015-03" db="UniProtKB">
        <authorList>
            <consortium name="EnsemblPlants"/>
        </authorList>
    </citation>
    <scope>IDENTIFICATION</scope>
</reference>
<evidence type="ECO:0000313" key="1">
    <source>
        <dbReference type="EnsemblPlants" id="Bo6g035940.1"/>
    </source>
</evidence>
<dbReference type="EnsemblPlants" id="Bo6g035940.1">
    <property type="protein sequence ID" value="Bo6g035940.1"/>
    <property type="gene ID" value="Bo6g035940"/>
</dbReference>
<dbReference type="PANTHER" id="PTHR47150">
    <property type="entry name" value="OS12G0169200 PROTEIN"/>
    <property type="match status" value="1"/>
</dbReference>
<dbReference type="Gramene" id="Bo6g035940.1">
    <property type="protein sequence ID" value="Bo6g035940.1"/>
    <property type="gene ID" value="Bo6g035940"/>
</dbReference>
<dbReference type="PANTHER" id="PTHR47150:SF5">
    <property type="entry name" value="OS07G0546750 PROTEIN"/>
    <property type="match status" value="1"/>
</dbReference>
<dbReference type="InterPro" id="IPR006912">
    <property type="entry name" value="Harbinger_derived_prot"/>
</dbReference>
<name>A0A0D3CR49_BRAOL</name>
<protein>
    <recommendedName>
        <fullName evidence="3">Nuclease HARBI1</fullName>
    </recommendedName>
</protein>
<sequence>MFRRRFRMNKPLFLRIVERITNEVPYFQQRRNACGRNRLSALQKCTSTIRMLAYGQSGDTYDEYLRLGDSTSRLCLENFTNAIIHLFGDEYLRSPTPEDLQRLLDVGEVRGFPGMIGSIDCMHWEWKNCPTAWKGQYTRGSGKPTIVLEAVASQDTIKIGKIMRTCVILHNMIVENERHGYDQIDTSEFESGESSRSSRVQWRESIHVGDMLGIRREVRDKEKHDRLKADLMENIWQKFGNEY</sequence>
<evidence type="ECO:0008006" key="3">
    <source>
        <dbReference type="Google" id="ProtNLM"/>
    </source>
</evidence>
<accession>A0A0D3CR49</accession>
<proteinExistence type="predicted"/>
<organism evidence="1 2">
    <name type="scientific">Brassica oleracea var. oleracea</name>
    <dbReference type="NCBI Taxonomy" id="109376"/>
    <lineage>
        <taxon>Eukaryota</taxon>
        <taxon>Viridiplantae</taxon>
        <taxon>Streptophyta</taxon>
        <taxon>Embryophyta</taxon>
        <taxon>Tracheophyta</taxon>
        <taxon>Spermatophyta</taxon>
        <taxon>Magnoliopsida</taxon>
        <taxon>eudicotyledons</taxon>
        <taxon>Gunneridae</taxon>
        <taxon>Pentapetalae</taxon>
        <taxon>rosids</taxon>
        <taxon>malvids</taxon>
        <taxon>Brassicales</taxon>
        <taxon>Brassicaceae</taxon>
        <taxon>Brassiceae</taxon>
        <taxon>Brassica</taxon>
    </lineage>
</organism>
<reference evidence="1 2" key="1">
    <citation type="journal article" date="2014" name="Genome Biol.">
        <title>Transcriptome and methylome profiling reveals relics of genome dominance in the mesopolyploid Brassica oleracea.</title>
        <authorList>
            <person name="Parkin I.A."/>
            <person name="Koh C."/>
            <person name="Tang H."/>
            <person name="Robinson S.J."/>
            <person name="Kagale S."/>
            <person name="Clarke W.E."/>
            <person name="Town C.D."/>
            <person name="Nixon J."/>
            <person name="Krishnakumar V."/>
            <person name="Bidwell S.L."/>
            <person name="Denoeud F."/>
            <person name="Belcram H."/>
            <person name="Links M.G."/>
            <person name="Just J."/>
            <person name="Clarke C."/>
            <person name="Bender T."/>
            <person name="Huebert T."/>
            <person name="Mason A.S."/>
            <person name="Pires J.C."/>
            <person name="Barker G."/>
            <person name="Moore J."/>
            <person name="Walley P.G."/>
            <person name="Manoli S."/>
            <person name="Batley J."/>
            <person name="Edwards D."/>
            <person name="Nelson M.N."/>
            <person name="Wang X."/>
            <person name="Paterson A.H."/>
            <person name="King G."/>
            <person name="Bancroft I."/>
            <person name="Chalhoub B."/>
            <person name="Sharpe A.G."/>
        </authorList>
    </citation>
    <scope>NUCLEOTIDE SEQUENCE</scope>
    <source>
        <strain evidence="1 2">cv. TO1000</strain>
    </source>
</reference>
<dbReference type="OMA" id="MISINIM"/>
<dbReference type="STRING" id="109376.A0A0D3CR49"/>
<dbReference type="Pfam" id="PF04827">
    <property type="entry name" value="Plant_tran"/>
    <property type="match status" value="2"/>
</dbReference>
<keyword evidence="2" id="KW-1185">Reference proteome</keyword>
<dbReference type="Proteomes" id="UP000032141">
    <property type="component" value="Chromosome C6"/>
</dbReference>
<dbReference type="AlphaFoldDB" id="A0A0D3CR49"/>
<evidence type="ECO:0000313" key="2">
    <source>
        <dbReference type="Proteomes" id="UP000032141"/>
    </source>
</evidence>
<dbReference type="HOGENOM" id="CLU_012390_1_3_1"/>